<evidence type="ECO:0000256" key="4">
    <source>
        <dbReference type="ARBA" id="ARBA00022692"/>
    </source>
</evidence>
<keyword evidence="2 7" id="KW-0813">Transport</keyword>
<dbReference type="PROSITE" id="PS50928">
    <property type="entry name" value="ABC_TM1"/>
    <property type="match status" value="1"/>
</dbReference>
<evidence type="ECO:0000256" key="5">
    <source>
        <dbReference type="ARBA" id="ARBA00022989"/>
    </source>
</evidence>
<proteinExistence type="inferred from homology"/>
<evidence type="ECO:0000256" key="2">
    <source>
        <dbReference type="ARBA" id="ARBA00022448"/>
    </source>
</evidence>
<keyword evidence="3" id="KW-1003">Cell membrane</keyword>
<feature type="transmembrane region" description="Helical" evidence="7">
    <location>
        <begin position="12"/>
        <end position="34"/>
    </location>
</feature>
<sequence>MKRRPGDIAFQTVNYTALGVLALVTFFPLYYVFIVSLTEPAEFLQKRIVLWPETWSFQSYAYLLSTEAFPRSVANSAFLASVGTLCSLAVSSSLAYALSQRRMAGRRLLMGLILLTILFSPGVIPAYMLVRQLGLMGSLWALIIPSLASGWNVLLMKGFFDSLPAELSESAAIDGCGEVRTWLRIILPLSLPALAAFGLFHAVGYWNQFFSALLYLNDPKQWPIQVLLQNMLLSASTTDLGTPGEYVQAPPTEMLKMAAVMIATVPILLVYPFLQKHFAKGALVGSVKS</sequence>
<dbReference type="PANTHER" id="PTHR43744">
    <property type="entry name" value="ABC TRANSPORTER PERMEASE PROTEIN MG189-RELATED-RELATED"/>
    <property type="match status" value="1"/>
</dbReference>
<keyword evidence="4 7" id="KW-0812">Transmembrane</keyword>
<comment type="similarity">
    <text evidence="7">Belongs to the binding-protein-dependent transport system permease family.</text>
</comment>
<organism evidence="9 10">
    <name type="scientific">Paenibacillus mucilaginosus (strain KNP414)</name>
    <dbReference type="NCBI Taxonomy" id="1036673"/>
    <lineage>
        <taxon>Bacteria</taxon>
        <taxon>Bacillati</taxon>
        <taxon>Bacillota</taxon>
        <taxon>Bacilli</taxon>
        <taxon>Bacillales</taxon>
        <taxon>Paenibacillaceae</taxon>
        <taxon>Paenibacillus</taxon>
    </lineage>
</organism>
<feature type="transmembrane region" description="Helical" evidence="7">
    <location>
        <begin position="139"/>
        <end position="160"/>
    </location>
</feature>
<dbReference type="Gene3D" id="1.10.3720.10">
    <property type="entry name" value="MetI-like"/>
    <property type="match status" value="1"/>
</dbReference>
<reference evidence="9 10" key="2">
    <citation type="journal article" date="2013" name="Genome Announc.">
        <title>Genome Sequence of Growth-Improving Paenibacillus mucilaginosus Strain KNP414.</title>
        <authorList>
            <person name="Lu J.J."/>
            <person name="Wang J.F."/>
            <person name="Hu X.F."/>
        </authorList>
    </citation>
    <scope>NUCLEOTIDE SEQUENCE [LARGE SCALE GENOMIC DNA]</scope>
    <source>
        <strain evidence="9 10">KNP414</strain>
    </source>
</reference>
<dbReference type="InterPro" id="IPR000515">
    <property type="entry name" value="MetI-like"/>
</dbReference>
<evidence type="ECO:0000256" key="6">
    <source>
        <dbReference type="ARBA" id="ARBA00023136"/>
    </source>
</evidence>
<feature type="transmembrane region" description="Helical" evidence="7">
    <location>
        <begin position="254"/>
        <end position="274"/>
    </location>
</feature>
<gene>
    <name evidence="9" type="ordered locus">KNP414_05001</name>
</gene>
<dbReference type="CDD" id="cd06261">
    <property type="entry name" value="TM_PBP2"/>
    <property type="match status" value="1"/>
</dbReference>
<protein>
    <submittedName>
        <fullName evidence="9">Binding-protein-dependent transport system inner membrane component</fullName>
    </submittedName>
</protein>
<feature type="transmembrane region" description="Helical" evidence="7">
    <location>
        <begin position="77"/>
        <end position="96"/>
    </location>
</feature>
<dbReference type="Pfam" id="PF00528">
    <property type="entry name" value="BPD_transp_1"/>
    <property type="match status" value="1"/>
</dbReference>
<dbReference type="EMBL" id="CP002869">
    <property type="protein sequence ID" value="AEI43526.1"/>
    <property type="molecule type" value="Genomic_DNA"/>
</dbReference>
<dbReference type="RefSeq" id="WP_013918679.1">
    <property type="nucleotide sequence ID" value="NC_015690.1"/>
</dbReference>
<accession>F8FLF8</accession>
<comment type="subcellular location">
    <subcellularLocation>
        <location evidence="1 7">Cell membrane</location>
        <topology evidence="1 7">Multi-pass membrane protein</topology>
    </subcellularLocation>
</comment>
<reference evidence="10" key="1">
    <citation type="submission" date="2011-06" db="EMBL/GenBank/DDBJ databases">
        <title>Complete genome sequence of Paenibacillus mucilaginosus KNP414.</title>
        <authorList>
            <person name="Wang J."/>
            <person name="Hu S."/>
            <person name="Hu X."/>
            <person name="Zhang B."/>
            <person name="Dong D."/>
            <person name="Zhang S."/>
            <person name="Zhao K."/>
            <person name="Wu D."/>
        </authorList>
    </citation>
    <scope>NUCLEOTIDE SEQUENCE [LARGE SCALE GENOMIC DNA]</scope>
    <source>
        <strain evidence="10">KNP414</strain>
    </source>
</reference>
<dbReference type="Proteomes" id="UP000006620">
    <property type="component" value="Chromosome"/>
</dbReference>
<evidence type="ECO:0000256" key="3">
    <source>
        <dbReference type="ARBA" id="ARBA00022475"/>
    </source>
</evidence>
<keyword evidence="5 7" id="KW-1133">Transmembrane helix</keyword>
<dbReference type="SUPFAM" id="SSF161098">
    <property type="entry name" value="MetI-like"/>
    <property type="match status" value="1"/>
</dbReference>
<dbReference type="HOGENOM" id="CLU_016047_1_0_9"/>
<feature type="transmembrane region" description="Helical" evidence="7">
    <location>
        <begin position="108"/>
        <end position="127"/>
    </location>
</feature>
<name>F8FLF8_PAEMK</name>
<dbReference type="GO" id="GO:0055085">
    <property type="term" value="P:transmembrane transport"/>
    <property type="evidence" value="ECO:0007669"/>
    <property type="project" value="InterPro"/>
</dbReference>
<evidence type="ECO:0000256" key="1">
    <source>
        <dbReference type="ARBA" id="ARBA00004651"/>
    </source>
</evidence>
<keyword evidence="6 7" id="KW-0472">Membrane</keyword>
<dbReference type="GO" id="GO:0005886">
    <property type="term" value="C:plasma membrane"/>
    <property type="evidence" value="ECO:0007669"/>
    <property type="project" value="UniProtKB-SubCell"/>
</dbReference>
<feature type="domain" description="ABC transmembrane type-1" evidence="8">
    <location>
        <begin position="73"/>
        <end position="273"/>
    </location>
</feature>
<dbReference type="PATRIC" id="fig|1036673.3.peg.4616"/>
<evidence type="ECO:0000313" key="9">
    <source>
        <dbReference type="EMBL" id="AEI43526.1"/>
    </source>
</evidence>
<feature type="transmembrane region" description="Helical" evidence="7">
    <location>
        <begin position="181"/>
        <end position="206"/>
    </location>
</feature>
<evidence type="ECO:0000259" key="8">
    <source>
        <dbReference type="PROSITE" id="PS50928"/>
    </source>
</evidence>
<evidence type="ECO:0000313" key="10">
    <source>
        <dbReference type="Proteomes" id="UP000006620"/>
    </source>
</evidence>
<evidence type="ECO:0000256" key="7">
    <source>
        <dbReference type="RuleBase" id="RU363032"/>
    </source>
</evidence>
<dbReference type="PANTHER" id="PTHR43744:SF9">
    <property type="entry name" value="POLYGALACTURONAN_RHAMNOGALACTURONAN TRANSPORT SYSTEM PERMEASE PROTEIN YTCP"/>
    <property type="match status" value="1"/>
</dbReference>
<dbReference type="InterPro" id="IPR035906">
    <property type="entry name" value="MetI-like_sf"/>
</dbReference>
<dbReference type="AlphaFoldDB" id="F8FLF8"/>
<dbReference type="KEGG" id="pms:KNP414_05001"/>